<evidence type="ECO:0000256" key="6">
    <source>
        <dbReference type="PROSITE-ProRule" id="PRU00169"/>
    </source>
</evidence>
<dbReference type="SMART" id="SM00448">
    <property type="entry name" value="REC"/>
    <property type="match status" value="1"/>
</dbReference>
<dbReference type="EMBL" id="CP061171">
    <property type="protein sequence ID" value="QNR82931.1"/>
    <property type="molecule type" value="Genomic_DNA"/>
</dbReference>
<keyword evidence="11" id="KW-1185">Reference proteome</keyword>
<evidence type="ECO:0000256" key="7">
    <source>
        <dbReference type="PROSITE-ProRule" id="PRU01091"/>
    </source>
</evidence>
<dbReference type="PANTHER" id="PTHR48111:SF22">
    <property type="entry name" value="REGULATOR OF RPOS"/>
    <property type="match status" value="1"/>
</dbReference>
<dbReference type="InterPro" id="IPR011006">
    <property type="entry name" value="CheY-like_superfamily"/>
</dbReference>
<sequence>MQILVIEDELRVAEMIQKGLTELGFQVTLAYDGEMGKKMALFKPFDLILLDLVLPKINGIDLCNEIRRNLPHIPIIMLTALGTTDDKIEGFDAGANDYLVKPFDFRELHARIRALINRTQGLNNGFKQGFILRFADLEMNLETKIVKRNHEQVNLTPKEFRLLEYMMSNSERVLSRTEIAEKVWDTFDSGTNFIDVYINYLRKKIDKDHAVKLIHTKPGMGFIFKEG</sequence>
<keyword evidence="1 6" id="KW-0597">Phosphoprotein</keyword>
<dbReference type="Gene3D" id="1.10.10.10">
    <property type="entry name" value="Winged helix-like DNA-binding domain superfamily/Winged helix DNA-binding domain"/>
    <property type="match status" value="1"/>
</dbReference>
<name>A0ABX6TD79_9SPHI</name>
<evidence type="ECO:0000256" key="3">
    <source>
        <dbReference type="ARBA" id="ARBA00023015"/>
    </source>
</evidence>
<reference evidence="10 11" key="1">
    <citation type="submission" date="2020-09" db="EMBL/GenBank/DDBJ databases">
        <title>Pedobacter sp. SW-16 isolated from soil near Yeocheon.</title>
        <authorList>
            <person name="Im H.S."/>
            <person name="Joung Y."/>
            <person name="Lee S.-S."/>
        </authorList>
    </citation>
    <scope>NUCLEOTIDE SEQUENCE [LARGE SCALE GENOMIC DNA]</scope>
    <source>
        <strain evidence="10 11">SW-16</strain>
    </source>
</reference>
<proteinExistence type="predicted"/>
<evidence type="ECO:0000259" key="9">
    <source>
        <dbReference type="PROSITE" id="PS51755"/>
    </source>
</evidence>
<dbReference type="InterPro" id="IPR001789">
    <property type="entry name" value="Sig_transdc_resp-reg_receiver"/>
</dbReference>
<dbReference type="CDD" id="cd19935">
    <property type="entry name" value="REC_OmpR_CusR-like"/>
    <property type="match status" value="1"/>
</dbReference>
<feature type="modified residue" description="4-aspartylphosphate" evidence="6">
    <location>
        <position position="51"/>
    </location>
</feature>
<evidence type="ECO:0000256" key="1">
    <source>
        <dbReference type="ARBA" id="ARBA00022553"/>
    </source>
</evidence>
<gene>
    <name evidence="10" type="ORF">H9N25_13140</name>
</gene>
<accession>A0ABX6TD79</accession>
<evidence type="ECO:0000256" key="5">
    <source>
        <dbReference type="ARBA" id="ARBA00023163"/>
    </source>
</evidence>
<dbReference type="InterPro" id="IPR039420">
    <property type="entry name" value="WalR-like"/>
</dbReference>
<dbReference type="Gene3D" id="6.10.250.690">
    <property type="match status" value="1"/>
</dbReference>
<dbReference type="Pfam" id="PF00072">
    <property type="entry name" value="Response_reg"/>
    <property type="match status" value="1"/>
</dbReference>
<feature type="DNA-binding region" description="OmpR/PhoB-type" evidence="7">
    <location>
        <begin position="129"/>
        <end position="226"/>
    </location>
</feature>
<evidence type="ECO:0000259" key="8">
    <source>
        <dbReference type="PROSITE" id="PS50110"/>
    </source>
</evidence>
<dbReference type="PANTHER" id="PTHR48111">
    <property type="entry name" value="REGULATOR OF RPOS"/>
    <property type="match status" value="1"/>
</dbReference>
<keyword evidence="4 7" id="KW-0238">DNA-binding</keyword>
<dbReference type="SUPFAM" id="SSF52172">
    <property type="entry name" value="CheY-like"/>
    <property type="match status" value="1"/>
</dbReference>
<keyword evidence="2" id="KW-0902">Two-component regulatory system</keyword>
<evidence type="ECO:0000313" key="10">
    <source>
        <dbReference type="EMBL" id="QNR82931.1"/>
    </source>
</evidence>
<evidence type="ECO:0000256" key="2">
    <source>
        <dbReference type="ARBA" id="ARBA00023012"/>
    </source>
</evidence>
<dbReference type="Pfam" id="PF00486">
    <property type="entry name" value="Trans_reg_C"/>
    <property type="match status" value="1"/>
</dbReference>
<organism evidence="10 11">
    <name type="scientific">Pedobacter riviphilus</name>
    <dbReference type="NCBI Taxonomy" id="2766984"/>
    <lineage>
        <taxon>Bacteria</taxon>
        <taxon>Pseudomonadati</taxon>
        <taxon>Bacteroidota</taxon>
        <taxon>Sphingobacteriia</taxon>
        <taxon>Sphingobacteriales</taxon>
        <taxon>Sphingobacteriaceae</taxon>
        <taxon>Pedobacter</taxon>
    </lineage>
</organism>
<dbReference type="InterPro" id="IPR036388">
    <property type="entry name" value="WH-like_DNA-bd_sf"/>
</dbReference>
<feature type="domain" description="OmpR/PhoB-type" evidence="9">
    <location>
        <begin position="129"/>
        <end position="226"/>
    </location>
</feature>
<dbReference type="SMART" id="SM00862">
    <property type="entry name" value="Trans_reg_C"/>
    <property type="match status" value="1"/>
</dbReference>
<dbReference type="Gene3D" id="3.40.50.2300">
    <property type="match status" value="1"/>
</dbReference>
<dbReference type="Proteomes" id="UP000516439">
    <property type="component" value="Chromosome"/>
</dbReference>
<evidence type="ECO:0000256" key="4">
    <source>
        <dbReference type="ARBA" id="ARBA00023125"/>
    </source>
</evidence>
<feature type="domain" description="Response regulatory" evidence="8">
    <location>
        <begin position="2"/>
        <end position="116"/>
    </location>
</feature>
<dbReference type="InterPro" id="IPR001867">
    <property type="entry name" value="OmpR/PhoB-type_DNA-bd"/>
</dbReference>
<dbReference type="PROSITE" id="PS50110">
    <property type="entry name" value="RESPONSE_REGULATORY"/>
    <property type="match status" value="1"/>
</dbReference>
<keyword evidence="5" id="KW-0804">Transcription</keyword>
<dbReference type="PROSITE" id="PS51755">
    <property type="entry name" value="OMPR_PHOB"/>
    <property type="match status" value="1"/>
</dbReference>
<evidence type="ECO:0000313" key="11">
    <source>
        <dbReference type="Proteomes" id="UP000516439"/>
    </source>
</evidence>
<protein>
    <submittedName>
        <fullName evidence="10">Response regulator transcription factor</fullName>
    </submittedName>
</protein>
<dbReference type="RefSeq" id="WP_190326183.1">
    <property type="nucleotide sequence ID" value="NZ_CP061171.1"/>
</dbReference>
<keyword evidence="3" id="KW-0805">Transcription regulation</keyword>
<dbReference type="CDD" id="cd00383">
    <property type="entry name" value="trans_reg_C"/>
    <property type="match status" value="1"/>
</dbReference>